<keyword evidence="4" id="KW-0328">Glycosyltransferase</keyword>
<dbReference type="GO" id="GO:0032264">
    <property type="term" value="P:IMP salvage"/>
    <property type="evidence" value="ECO:0007669"/>
    <property type="project" value="TreeGrafter"/>
</dbReference>
<proteinExistence type="predicted"/>
<name>A0AAW7X8T6_9GAMM</name>
<dbReference type="InterPro" id="IPR050408">
    <property type="entry name" value="HGPRT"/>
</dbReference>
<dbReference type="GO" id="GO:0004422">
    <property type="term" value="F:hypoxanthine phosphoribosyltransferase activity"/>
    <property type="evidence" value="ECO:0007669"/>
    <property type="project" value="TreeGrafter"/>
</dbReference>
<keyword evidence="4" id="KW-0808">Transferase</keyword>
<dbReference type="GO" id="GO:0005829">
    <property type="term" value="C:cytosol"/>
    <property type="evidence" value="ECO:0007669"/>
    <property type="project" value="TreeGrafter"/>
</dbReference>
<evidence type="ECO:0000256" key="2">
    <source>
        <dbReference type="ARBA" id="ARBA00049402"/>
    </source>
</evidence>
<dbReference type="GO" id="GO:0046100">
    <property type="term" value="P:hypoxanthine metabolic process"/>
    <property type="evidence" value="ECO:0007669"/>
    <property type="project" value="TreeGrafter"/>
</dbReference>
<protein>
    <submittedName>
        <fullName evidence="4">Hypoxanthine-guanine phosphoribosyltransferase</fullName>
        <ecNumber evidence="4">2.4.2.8</ecNumber>
    </submittedName>
</protein>
<dbReference type="GO" id="GO:0032263">
    <property type="term" value="P:GMP salvage"/>
    <property type="evidence" value="ECO:0007669"/>
    <property type="project" value="TreeGrafter"/>
</dbReference>
<sequence>MDVSNFENAIKTATCLYTLEQVEAAIAKIGDSLNNEFADYISESGVPAKDMALLTIMNGAMVFAGKLLPKLKFSIEVDYIHATRYGNGTQGGALALLAEPKIELQGKTVLLVDDIFDDGITIDRVKQYCLDRGAESVRTVVLAYKDKTREGLAQLVSPPDFVGFNVPDKYVFGMGMDAEGLLRNAPGIYYF</sequence>
<evidence type="ECO:0000313" key="4">
    <source>
        <dbReference type="EMBL" id="MDO6424131.1"/>
    </source>
</evidence>
<dbReference type="EC" id="2.4.2.8" evidence="4"/>
<accession>A0AAW7X8T6</accession>
<dbReference type="GO" id="GO:0000287">
    <property type="term" value="F:magnesium ion binding"/>
    <property type="evidence" value="ECO:0007669"/>
    <property type="project" value="TreeGrafter"/>
</dbReference>
<dbReference type="AlphaFoldDB" id="A0AAW7X8T6"/>
<dbReference type="NCBIfam" id="NF006605">
    <property type="entry name" value="PRK09162.1"/>
    <property type="match status" value="1"/>
</dbReference>
<dbReference type="PANTHER" id="PTHR43340">
    <property type="entry name" value="HYPOXANTHINE-GUANINE PHOSPHORIBOSYLTRANSFERASE"/>
    <property type="match status" value="1"/>
</dbReference>
<evidence type="ECO:0000259" key="3">
    <source>
        <dbReference type="Pfam" id="PF00156"/>
    </source>
</evidence>
<dbReference type="RefSeq" id="WP_216062796.1">
    <property type="nucleotide sequence ID" value="NZ_CP123764.1"/>
</dbReference>
<dbReference type="EMBL" id="JAUOPB010000013">
    <property type="protein sequence ID" value="MDO6424131.1"/>
    <property type="molecule type" value="Genomic_DNA"/>
</dbReference>
<dbReference type="CDD" id="cd06223">
    <property type="entry name" value="PRTases_typeI"/>
    <property type="match status" value="1"/>
</dbReference>
<dbReference type="Proteomes" id="UP001169760">
    <property type="component" value="Unassembled WGS sequence"/>
</dbReference>
<evidence type="ECO:0000256" key="1">
    <source>
        <dbReference type="ARBA" id="ARBA00048811"/>
    </source>
</evidence>
<evidence type="ECO:0000313" key="5">
    <source>
        <dbReference type="Proteomes" id="UP001169760"/>
    </source>
</evidence>
<gene>
    <name evidence="4" type="ORF">Q4521_16720</name>
</gene>
<comment type="catalytic activity">
    <reaction evidence="1">
        <text>GMP + diphosphate = guanine + 5-phospho-alpha-D-ribose 1-diphosphate</text>
        <dbReference type="Rhea" id="RHEA:25424"/>
        <dbReference type="ChEBI" id="CHEBI:16235"/>
        <dbReference type="ChEBI" id="CHEBI:33019"/>
        <dbReference type="ChEBI" id="CHEBI:58017"/>
        <dbReference type="ChEBI" id="CHEBI:58115"/>
        <dbReference type="EC" id="2.4.2.8"/>
    </reaction>
    <physiologicalReaction direction="right-to-left" evidence="1">
        <dbReference type="Rhea" id="RHEA:25426"/>
    </physiologicalReaction>
</comment>
<dbReference type="Pfam" id="PF00156">
    <property type="entry name" value="Pribosyltran"/>
    <property type="match status" value="1"/>
</dbReference>
<comment type="catalytic activity">
    <reaction evidence="2">
        <text>IMP + diphosphate = hypoxanthine + 5-phospho-alpha-D-ribose 1-diphosphate</text>
        <dbReference type="Rhea" id="RHEA:17973"/>
        <dbReference type="ChEBI" id="CHEBI:17368"/>
        <dbReference type="ChEBI" id="CHEBI:33019"/>
        <dbReference type="ChEBI" id="CHEBI:58017"/>
        <dbReference type="ChEBI" id="CHEBI:58053"/>
        <dbReference type="EC" id="2.4.2.8"/>
    </reaction>
    <physiologicalReaction direction="right-to-left" evidence="2">
        <dbReference type="Rhea" id="RHEA:17975"/>
    </physiologicalReaction>
</comment>
<dbReference type="InterPro" id="IPR000836">
    <property type="entry name" value="PRTase_dom"/>
</dbReference>
<reference evidence="4" key="1">
    <citation type="submission" date="2023-07" db="EMBL/GenBank/DDBJ databases">
        <title>Genome content predicts the carbon catabolic preferences of heterotrophic bacteria.</title>
        <authorList>
            <person name="Gralka M."/>
        </authorList>
    </citation>
    <scope>NUCLEOTIDE SEQUENCE</scope>
    <source>
        <strain evidence="4">I3M17_2</strain>
    </source>
</reference>
<organism evidence="4 5">
    <name type="scientific">Saccharophagus degradans</name>
    <dbReference type="NCBI Taxonomy" id="86304"/>
    <lineage>
        <taxon>Bacteria</taxon>
        <taxon>Pseudomonadati</taxon>
        <taxon>Pseudomonadota</taxon>
        <taxon>Gammaproteobacteria</taxon>
        <taxon>Cellvibrionales</taxon>
        <taxon>Cellvibrionaceae</taxon>
        <taxon>Saccharophagus</taxon>
    </lineage>
</organism>
<comment type="caution">
    <text evidence="4">The sequence shown here is derived from an EMBL/GenBank/DDBJ whole genome shotgun (WGS) entry which is preliminary data.</text>
</comment>
<dbReference type="GO" id="GO:0006178">
    <property type="term" value="P:guanine salvage"/>
    <property type="evidence" value="ECO:0007669"/>
    <property type="project" value="TreeGrafter"/>
</dbReference>
<dbReference type="PANTHER" id="PTHR43340:SF1">
    <property type="entry name" value="HYPOXANTHINE PHOSPHORIBOSYLTRANSFERASE"/>
    <property type="match status" value="1"/>
</dbReference>
<feature type="domain" description="Phosphoribosyltransferase" evidence="3">
    <location>
        <begin position="35"/>
        <end position="150"/>
    </location>
</feature>